<comment type="caution">
    <text evidence="1">The sequence shown here is derived from an EMBL/GenBank/DDBJ whole genome shotgun (WGS) entry which is preliminary data.</text>
</comment>
<dbReference type="RefSeq" id="WP_101815003.1">
    <property type="nucleotide sequence ID" value="NZ_PJZF01000002.1"/>
</dbReference>
<evidence type="ECO:0000313" key="1">
    <source>
        <dbReference type="EMBL" id="PLR41224.1"/>
    </source>
</evidence>
<gene>
    <name evidence="1" type="ORF">CYR55_04815</name>
</gene>
<sequence length="215" mass="23400">MKRIGVIICGDAFLDKIEIHETELVLNALKNNNVTVVFFTRLHGQVIDNKNIEGRVAEASLKVVNIFTGLTSYPLSDLSEIEKFMPDALIILSANSVPVYFETKENSIEYESSAKSYMDLLKKFHKKGLTIGFVGKSAILAPLLTRNPVRATLGNDPDCAELIEELGAEAVICPADDIVIDDAHQVMTTPGFLAGGPVAEISQGIDKLVTRILGE</sequence>
<evidence type="ECO:0000313" key="2">
    <source>
        <dbReference type="Proteomes" id="UP000234240"/>
    </source>
</evidence>
<accession>A0A2N5EFA9</accession>
<dbReference type="OrthoDB" id="5605062at2"/>
<reference evidence="1 2" key="1">
    <citation type="submission" date="2017-12" db="EMBL/GenBank/DDBJ databases">
        <title>Characterization of six clinical isolates of Enterochimera gen. nov., a novel genus of the Yersiniaciae family and the three species Enterochimera arupensis sp. nov., Enterochimera coloradensis sp. nov, and Enterochimera californica sp. nov.</title>
        <authorList>
            <person name="Rossi A."/>
            <person name="Fisher M."/>
        </authorList>
    </citation>
    <scope>NUCLEOTIDE SEQUENCE [LARGE SCALE GENOMIC DNA]</scope>
    <source>
        <strain evidence="2">2015-Iso6</strain>
    </source>
</reference>
<dbReference type="Proteomes" id="UP000234240">
    <property type="component" value="Unassembled WGS sequence"/>
</dbReference>
<dbReference type="Gene3D" id="3.40.50.880">
    <property type="match status" value="1"/>
</dbReference>
<name>A0A2N5EFA9_9GAMM</name>
<protein>
    <recommendedName>
        <fullName evidence="3">Isoprenoid biosynthesis protein ElbB</fullName>
    </recommendedName>
</protein>
<keyword evidence="2" id="KW-1185">Reference proteome</keyword>
<dbReference type="AlphaFoldDB" id="A0A2N5EFA9"/>
<dbReference type="InterPro" id="IPR029062">
    <property type="entry name" value="Class_I_gatase-like"/>
</dbReference>
<organism evidence="1 2">
    <name type="scientific">Chimaeribacter californicus</name>
    <dbReference type="NCBI Taxonomy" id="2060067"/>
    <lineage>
        <taxon>Bacteria</taxon>
        <taxon>Pseudomonadati</taxon>
        <taxon>Pseudomonadota</taxon>
        <taxon>Gammaproteobacteria</taxon>
        <taxon>Enterobacterales</taxon>
        <taxon>Yersiniaceae</taxon>
        <taxon>Chimaeribacter</taxon>
    </lineage>
</organism>
<dbReference type="SUPFAM" id="SSF52317">
    <property type="entry name" value="Class I glutamine amidotransferase-like"/>
    <property type="match status" value="1"/>
</dbReference>
<proteinExistence type="predicted"/>
<evidence type="ECO:0008006" key="3">
    <source>
        <dbReference type="Google" id="ProtNLM"/>
    </source>
</evidence>
<dbReference type="EMBL" id="PJZF01000002">
    <property type="protein sequence ID" value="PLR41224.1"/>
    <property type="molecule type" value="Genomic_DNA"/>
</dbReference>
<dbReference type="PANTHER" id="PTHR10224:SF12">
    <property type="entry name" value="GLYOXALASE ELBB"/>
    <property type="match status" value="1"/>
</dbReference>
<dbReference type="PANTHER" id="PTHR10224">
    <property type="entry name" value="ES1 PROTEIN HOMOLOG, MITOCHONDRIAL"/>
    <property type="match status" value="1"/>
</dbReference>